<reference evidence="1" key="1">
    <citation type="journal article" date="2023" name="J. Hazard. Mater.">
        <title>Anaerobic biodegradation of pyrene and benzo[a]pyrene by a new sulfate-reducing Desulforamulus aquiferis strain DSA.</title>
        <authorList>
            <person name="Zhang Z."/>
            <person name="Sun J."/>
            <person name="Gong X."/>
            <person name="Wang C."/>
            <person name="Wang H."/>
        </authorList>
    </citation>
    <scope>NUCLEOTIDE SEQUENCE</scope>
    <source>
        <strain evidence="1">DSA</strain>
    </source>
</reference>
<evidence type="ECO:0000313" key="1">
    <source>
        <dbReference type="EMBL" id="MDO7787504.1"/>
    </source>
</evidence>
<reference evidence="1" key="2">
    <citation type="submission" date="2023-03" db="EMBL/GenBank/DDBJ databases">
        <authorList>
            <person name="Zhang Z."/>
        </authorList>
    </citation>
    <scope>NUCLEOTIDE SEQUENCE</scope>
    <source>
        <strain evidence="1">DSA</strain>
    </source>
</reference>
<gene>
    <name evidence="1" type="ORF">P6N53_09760</name>
</gene>
<accession>A0AAW7ZCT8</accession>
<dbReference type="RefSeq" id="WP_304542649.1">
    <property type="nucleotide sequence ID" value="NZ_JARPTC010000014.1"/>
</dbReference>
<dbReference type="Proteomes" id="UP001172911">
    <property type="component" value="Unassembled WGS sequence"/>
</dbReference>
<comment type="caution">
    <text evidence="1">The sequence shown here is derived from an EMBL/GenBank/DDBJ whole genome shotgun (WGS) entry which is preliminary data.</text>
</comment>
<evidence type="ECO:0000313" key="2">
    <source>
        <dbReference type="Proteomes" id="UP001172911"/>
    </source>
</evidence>
<keyword evidence="2" id="KW-1185">Reference proteome</keyword>
<dbReference type="EMBL" id="JARPTC010000014">
    <property type="protein sequence ID" value="MDO7787504.1"/>
    <property type="molecule type" value="Genomic_DNA"/>
</dbReference>
<protein>
    <recommendedName>
        <fullName evidence="3">Tail fiber protein</fullName>
    </recommendedName>
</protein>
<dbReference type="AlphaFoldDB" id="A0AAW7ZCT8"/>
<evidence type="ECO:0008006" key="3">
    <source>
        <dbReference type="Google" id="ProtNLM"/>
    </source>
</evidence>
<proteinExistence type="predicted"/>
<organism evidence="1 2">
    <name type="scientific">Desulforamulus aquiferis</name>
    <dbReference type="NCBI Taxonomy" id="1397668"/>
    <lineage>
        <taxon>Bacteria</taxon>
        <taxon>Bacillati</taxon>
        <taxon>Bacillota</taxon>
        <taxon>Clostridia</taxon>
        <taxon>Eubacteriales</taxon>
        <taxon>Peptococcaceae</taxon>
        <taxon>Desulforamulus</taxon>
    </lineage>
</organism>
<name>A0AAW7ZCT8_9FIRM</name>
<sequence length="275" mass="29460">MWVVFAKAAEIVNYLKTNLSSARTAKIDNLDAAVSSRMPGTTTHRDRIDTNISSRADLTTVNTINTNVGSNADASSASGSVHAKAKDIKALLSTVNVNVGSNADAASASGSVHGKLKDIKSAISGLDSPRNDLFSYQGSINNTGGFTTVLNITGSGTLSHACSRTYSTGGFSHRIRITIDSQVVLYVQGSYAGPNVVGLFNPAMLWFSDTYTGIYYVGSIMNSVFDGLFPHSALQYEKLFILHSPLVYKTNLKIEIDYNSSTSHCRYSYGGTINR</sequence>